<organism evidence="5 6">
    <name type="scientific">Flavihumibacter fluminis</name>
    <dbReference type="NCBI Taxonomy" id="2909236"/>
    <lineage>
        <taxon>Bacteria</taxon>
        <taxon>Pseudomonadati</taxon>
        <taxon>Bacteroidota</taxon>
        <taxon>Chitinophagia</taxon>
        <taxon>Chitinophagales</taxon>
        <taxon>Chitinophagaceae</taxon>
        <taxon>Flavihumibacter</taxon>
    </lineage>
</organism>
<comment type="similarity">
    <text evidence="4">Belongs to the cellobiose 2-epimerase family.</text>
</comment>
<dbReference type="InterPro" id="IPR008928">
    <property type="entry name" value="6-hairpin_glycosidase_sf"/>
</dbReference>
<comment type="catalytic activity">
    <reaction evidence="1 4">
        <text>D-cellobiose = beta-D-glucosyl-(1-&gt;4)-D-mannopyranose</text>
        <dbReference type="Rhea" id="RHEA:23384"/>
        <dbReference type="ChEBI" id="CHEBI:17057"/>
        <dbReference type="ChEBI" id="CHEBI:47931"/>
        <dbReference type="EC" id="5.1.3.11"/>
    </reaction>
</comment>
<keyword evidence="3 4" id="KW-0413">Isomerase</keyword>
<dbReference type="SUPFAM" id="SSF48208">
    <property type="entry name" value="Six-hairpin glycosidases"/>
    <property type="match status" value="1"/>
</dbReference>
<dbReference type="EMBL" id="JAKEVY010000003">
    <property type="protein sequence ID" value="MCF1715511.1"/>
    <property type="molecule type" value="Genomic_DNA"/>
</dbReference>
<protein>
    <recommendedName>
        <fullName evidence="4">Cellobiose 2-epimerase</fullName>
        <shortName evidence="4">CE</shortName>
        <ecNumber evidence="4">5.1.3.11</ecNumber>
    </recommendedName>
</protein>
<evidence type="ECO:0000256" key="2">
    <source>
        <dbReference type="ARBA" id="ARBA00008558"/>
    </source>
</evidence>
<evidence type="ECO:0000256" key="1">
    <source>
        <dbReference type="ARBA" id="ARBA00001470"/>
    </source>
</evidence>
<keyword evidence="6" id="KW-1185">Reference proteome</keyword>
<sequence>MNRILLFWKQVVIDKHTGACFGRVSNSNQVFGEAERGLVQQARVLWAFSAAYGLNKAEEDKQVADKAYEYLIHTFEDKQHGGYFWIVDHQGYPLVTKKQLYGLAFALFGLAEYAAVMQVKEAKEKAIALFHIIENYFSDNTSGGYLEALSQSWEPISDMRLSETDLNAPKSMNTHLHLLEAYSCFFKIWPDKQLKSQIELLLQLFQKKIIDSANGNLYLFFDINWKVVSASVSHGHDVEAAWLLWEAALQLDDPDLLKQIQTSSLGLLESAVKGLDSDGALWEGTEKHWWPQAEAMVGFYTGWQFTQDPLWLTRSLNSWKFIRQKLVDKKNGEWFWGIDADGRVLKKDKAGFWKCPYHNSRSCIELIRRIEN</sequence>
<dbReference type="Proteomes" id="UP001200145">
    <property type="component" value="Unassembled WGS sequence"/>
</dbReference>
<evidence type="ECO:0000313" key="6">
    <source>
        <dbReference type="Proteomes" id="UP001200145"/>
    </source>
</evidence>
<dbReference type="PANTHER" id="PTHR15108">
    <property type="entry name" value="N-ACYLGLUCOSAMINE-2-EPIMERASE"/>
    <property type="match status" value="1"/>
</dbReference>
<dbReference type="RefSeq" id="WP_234866464.1">
    <property type="nucleotide sequence ID" value="NZ_JAKEVY010000003.1"/>
</dbReference>
<dbReference type="Pfam" id="PF07221">
    <property type="entry name" value="GlcNAc_2-epim"/>
    <property type="match status" value="1"/>
</dbReference>
<name>A0ABS9BLJ9_9BACT</name>
<evidence type="ECO:0000256" key="3">
    <source>
        <dbReference type="ARBA" id="ARBA00023235"/>
    </source>
</evidence>
<dbReference type="Gene3D" id="1.50.10.10">
    <property type="match status" value="1"/>
</dbReference>
<reference evidence="5 6" key="1">
    <citation type="submission" date="2022-01" db="EMBL/GenBank/DDBJ databases">
        <title>Flavihumibacter sp. nov., isolated from sediment of a river.</title>
        <authorList>
            <person name="Liu H."/>
        </authorList>
    </citation>
    <scope>NUCLEOTIDE SEQUENCE [LARGE SCALE GENOMIC DNA]</scope>
    <source>
        <strain evidence="5 6">RY-1</strain>
    </source>
</reference>
<comment type="caution">
    <text evidence="5">The sequence shown here is derived from an EMBL/GenBank/DDBJ whole genome shotgun (WGS) entry which is preliminary data.</text>
</comment>
<dbReference type="InterPro" id="IPR010819">
    <property type="entry name" value="AGE/CE"/>
</dbReference>
<gene>
    <name evidence="5" type="ORF">L0U88_12815</name>
</gene>
<dbReference type="EC" id="5.1.3.11" evidence="4"/>
<dbReference type="InterPro" id="IPR028584">
    <property type="entry name" value="Cellobiose_2_epim"/>
</dbReference>
<accession>A0ABS9BLJ9</accession>
<dbReference type="HAMAP" id="MF_00929">
    <property type="entry name" value="Cellobiose_2_epim"/>
    <property type="match status" value="1"/>
</dbReference>
<comment type="similarity">
    <text evidence="2">Belongs to the N-acylglucosamine 2-epimerase family.</text>
</comment>
<dbReference type="InterPro" id="IPR012341">
    <property type="entry name" value="6hp_glycosidase-like_sf"/>
</dbReference>
<evidence type="ECO:0000313" key="5">
    <source>
        <dbReference type="EMBL" id="MCF1715511.1"/>
    </source>
</evidence>
<comment type="function">
    <text evidence="4">Catalyzes the reversible epimerization of cellobiose to 4-O-beta-D-glucopyranosyl-D-mannose (Glc-Man).</text>
</comment>
<proteinExistence type="inferred from homology"/>
<evidence type="ECO:0000256" key="4">
    <source>
        <dbReference type="HAMAP-Rule" id="MF_00929"/>
    </source>
</evidence>